<accession>A0ABT3NQR7</accession>
<gene>
    <name evidence="1" type="ORF">OF850_02530</name>
</gene>
<name>A0ABT3NQR7_9PROT</name>
<dbReference type="EMBL" id="JAPFQI010000001">
    <property type="protein sequence ID" value="MCW8084492.1"/>
    <property type="molecule type" value="Genomic_DNA"/>
</dbReference>
<sequence length="69" mass="7231">MSLHRVRAPTAKRFPVAFFCNPNPDAPIAAIPSCIGPGNPPNWLPITAAGHLRPRLGASKAHRRVGAGG</sequence>
<proteinExistence type="predicted"/>
<protein>
    <submittedName>
        <fullName evidence="1">Uncharacterized protein</fullName>
    </submittedName>
</protein>
<dbReference type="RefSeq" id="WP_301588110.1">
    <property type="nucleotide sequence ID" value="NZ_JAPFQI010000001.1"/>
</dbReference>
<dbReference type="SUPFAM" id="SSF51197">
    <property type="entry name" value="Clavaminate synthase-like"/>
    <property type="match status" value="1"/>
</dbReference>
<keyword evidence="2" id="KW-1185">Reference proteome</keyword>
<dbReference type="InterPro" id="IPR027443">
    <property type="entry name" value="IPNS-like_sf"/>
</dbReference>
<comment type="caution">
    <text evidence="1">The sequence shown here is derived from an EMBL/GenBank/DDBJ whole genome shotgun (WGS) entry which is preliminary data.</text>
</comment>
<evidence type="ECO:0000313" key="2">
    <source>
        <dbReference type="Proteomes" id="UP001526430"/>
    </source>
</evidence>
<organism evidence="1 2">
    <name type="scientific">Sabulicella glaciei</name>
    <dbReference type="NCBI Taxonomy" id="2984948"/>
    <lineage>
        <taxon>Bacteria</taxon>
        <taxon>Pseudomonadati</taxon>
        <taxon>Pseudomonadota</taxon>
        <taxon>Alphaproteobacteria</taxon>
        <taxon>Acetobacterales</taxon>
        <taxon>Acetobacteraceae</taxon>
        <taxon>Sabulicella</taxon>
    </lineage>
</organism>
<evidence type="ECO:0000313" key="1">
    <source>
        <dbReference type="EMBL" id="MCW8084492.1"/>
    </source>
</evidence>
<dbReference type="Proteomes" id="UP001526430">
    <property type="component" value="Unassembled WGS sequence"/>
</dbReference>
<reference evidence="1 2" key="1">
    <citation type="submission" date="2022-10" db="EMBL/GenBank/DDBJ databases">
        <title>Roseococcus glaciei nov., sp. nov., isolated from glacier.</title>
        <authorList>
            <person name="Liu Q."/>
            <person name="Xin Y.-H."/>
        </authorList>
    </citation>
    <scope>NUCLEOTIDE SEQUENCE [LARGE SCALE GENOMIC DNA]</scope>
    <source>
        <strain evidence="1 2">MDT2-1-1</strain>
    </source>
</reference>
<dbReference type="Gene3D" id="2.60.120.330">
    <property type="entry name" value="B-lactam Antibiotic, Isopenicillin N Synthase, Chain"/>
    <property type="match status" value="1"/>
</dbReference>